<gene>
    <name evidence="8" type="ORF">HMP0721_2215</name>
</gene>
<dbReference type="HOGENOM" id="CLU_056150_0_0_9"/>
<accession>E6MJN0</accession>
<evidence type="ECO:0000256" key="6">
    <source>
        <dbReference type="SAM" id="Phobius"/>
    </source>
</evidence>
<organism evidence="8 9">
    <name type="scientific">Pseudoramibacter alactolyticus ATCC 23263</name>
    <dbReference type="NCBI Taxonomy" id="887929"/>
    <lineage>
        <taxon>Bacteria</taxon>
        <taxon>Bacillati</taxon>
        <taxon>Bacillota</taxon>
        <taxon>Clostridia</taxon>
        <taxon>Eubacteriales</taxon>
        <taxon>Eubacteriaceae</taxon>
        <taxon>Pseudoramibacter</taxon>
    </lineage>
</organism>
<feature type="domain" description="Protein kinase" evidence="7">
    <location>
        <begin position="1"/>
        <end position="249"/>
    </location>
</feature>
<dbReference type="PANTHER" id="PTHR43289:SF6">
    <property type="entry name" value="SERINE_THREONINE-PROTEIN KINASE NEKL-3"/>
    <property type="match status" value="1"/>
</dbReference>
<feature type="transmembrane region" description="Helical" evidence="6">
    <location>
        <begin position="313"/>
        <end position="335"/>
    </location>
</feature>
<feature type="transmembrane region" description="Helical" evidence="6">
    <location>
        <begin position="270"/>
        <end position="292"/>
    </location>
</feature>
<evidence type="ECO:0000313" key="8">
    <source>
        <dbReference type="EMBL" id="EFV00766.1"/>
    </source>
</evidence>
<dbReference type="Gene3D" id="1.10.510.10">
    <property type="entry name" value="Transferase(Phosphotransferase) domain 1"/>
    <property type="match status" value="1"/>
</dbReference>
<dbReference type="InterPro" id="IPR011009">
    <property type="entry name" value="Kinase-like_dom_sf"/>
</dbReference>
<keyword evidence="6" id="KW-0812">Transmembrane</keyword>
<evidence type="ECO:0000256" key="5">
    <source>
        <dbReference type="ARBA" id="ARBA00022840"/>
    </source>
</evidence>
<dbReference type="STRING" id="887929.HMP0721_2215"/>
<keyword evidence="5" id="KW-0067">ATP-binding</keyword>
<keyword evidence="9" id="KW-1185">Reference proteome</keyword>
<dbReference type="GO" id="GO:0005524">
    <property type="term" value="F:ATP binding"/>
    <property type="evidence" value="ECO:0007669"/>
    <property type="project" value="UniProtKB-KW"/>
</dbReference>
<dbReference type="PROSITE" id="PS00108">
    <property type="entry name" value="PROTEIN_KINASE_ST"/>
    <property type="match status" value="1"/>
</dbReference>
<proteinExistence type="predicted"/>
<dbReference type="Pfam" id="PF00069">
    <property type="entry name" value="Pkinase"/>
    <property type="match status" value="1"/>
</dbReference>
<evidence type="ECO:0000256" key="4">
    <source>
        <dbReference type="ARBA" id="ARBA00022777"/>
    </source>
</evidence>
<dbReference type="InterPro" id="IPR000719">
    <property type="entry name" value="Prot_kinase_dom"/>
</dbReference>
<dbReference type="SUPFAM" id="SSF56112">
    <property type="entry name" value="Protein kinase-like (PK-like)"/>
    <property type="match status" value="1"/>
</dbReference>
<keyword evidence="4" id="KW-0418">Kinase</keyword>
<reference evidence="8 9" key="1">
    <citation type="submission" date="2010-12" db="EMBL/GenBank/DDBJ databases">
        <authorList>
            <person name="Muzny D."/>
            <person name="Qin X."/>
            <person name="Deng J."/>
            <person name="Jiang H."/>
            <person name="Liu Y."/>
            <person name="Qu J."/>
            <person name="Song X.-Z."/>
            <person name="Zhang L."/>
            <person name="Thornton R."/>
            <person name="Coyle M."/>
            <person name="Francisco L."/>
            <person name="Jackson L."/>
            <person name="Javaid M."/>
            <person name="Korchina V."/>
            <person name="Kovar C."/>
            <person name="Mata R."/>
            <person name="Mathew T."/>
            <person name="Ngo R."/>
            <person name="Nguyen L."/>
            <person name="Nguyen N."/>
            <person name="Okwuonu G."/>
            <person name="Ongeri F."/>
            <person name="Pham C."/>
            <person name="Simmons D."/>
            <person name="Wilczek-Boney K."/>
            <person name="Hale W."/>
            <person name="Jakkamsetti A."/>
            <person name="Pham P."/>
            <person name="Ruth R."/>
            <person name="San Lucas F."/>
            <person name="Warren J."/>
            <person name="Zhang J."/>
            <person name="Zhao Z."/>
            <person name="Zhou C."/>
            <person name="Zhu D."/>
            <person name="Lee S."/>
            <person name="Bess C."/>
            <person name="Blankenburg K."/>
            <person name="Forbes L."/>
            <person name="Fu Q."/>
            <person name="Gubbala S."/>
            <person name="Hirani K."/>
            <person name="Jayaseelan J.C."/>
            <person name="Lara F."/>
            <person name="Munidasa M."/>
            <person name="Palculict T."/>
            <person name="Patil S."/>
            <person name="Pu L.-L."/>
            <person name="Saada N."/>
            <person name="Tang L."/>
            <person name="Weissenberger G."/>
            <person name="Zhu Y."/>
            <person name="Hemphill L."/>
            <person name="Shang Y."/>
            <person name="Youmans B."/>
            <person name="Ayvaz T."/>
            <person name="Ross M."/>
            <person name="Santibanez J."/>
            <person name="Aqrawi P."/>
            <person name="Gross S."/>
            <person name="Joshi V."/>
            <person name="Fowler G."/>
            <person name="Nazareth L."/>
            <person name="Reid J."/>
            <person name="Worley K."/>
            <person name="Petrosino J."/>
            <person name="Highlander S."/>
            <person name="Gibbs R."/>
        </authorList>
    </citation>
    <scope>NUCLEOTIDE SEQUENCE [LARGE SCALE GENOMIC DNA]</scope>
    <source>
        <strain evidence="8 9">ATCC 23263</strain>
    </source>
</reference>
<keyword evidence="6" id="KW-1133">Transmembrane helix</keyword>
<keyword evidence="3" id="KW-0547">Nucleotide-binding</keyword>
<evidence type="ECO:0000313" key="9">
    <source>
        <dbReference type="Proteomes" id="UP000004754"/>
    </source>
</evidence>
<sequence length="336" mass="37646">MDRRTRCEQSFYKPLYHFEATGQTLLIDETTDELLLQKQLRIYNEAVYAYLKRHPHPNLARVKSYWREDDGSLTVIEAYAAGRSLADCLPALDPQTKARVLADVCAGLIFLHKASPAIVHRDVKPANIIVTPEGRAVLVDYDAAKQVRAGEARDTVLLGTEGVAALEQYGFGASDMRTDVFGVGMLIRVLFPERRSWQKIAAKATQMDPKDRYPDVAALQAAIRRRRWRRSLPRPAVTPMKLAAALPYYASGIAVACVSTFDNVHTAGHLWFNRVGLMVALLVMLEAIFAWLPVTRRLPWRSSAVWWRRLLAVLGYGAAALFICLVGLVLLEAIIF</sequence>
<name>E6MJN0_9FIRM</name>
<dbReference type="RefSeq" id="WP_006599637.1">
    <property type="nucleotide sequence ID" value="NZ_GL622359.1"/>
</dbReference>
<dbReference type="GO" id="GO:0004674">
    <property type="term" value="F:protein serine/threonine kinase activity"/>
    <property type="evidence" value="ECO:0007669"/>
    <property type="project" value="UniProtKB-EC"/>
</dbReference>
<dbReference type="Proteomes" id="UP000004754">
    <property type="component" value="Unassembled WGS sequence"/>
</dbReference>
<feature type="transmembrane region" description="Helical" evidence="6">
    <location>
        <begin position="232"/>
        <end position="250"/>
    </location>
</feature>
<dbReference type="PROSITE" id="PS50011">
    <property type="entry name" value="PROTEIN_KINASE_DOM"/>
    <property type="match status" value="1"/>
</dbReference>
<dbReference type="SMART" id="SM00220">
    <property type="entry name" value="S_TKc"/>
    <property type="match status" value="1"/>
</dbReference>
<dbReference type="InterPro" id="IPR008271">
    <property type="entry name" value="Ser/Thr_kinase_AS"/>
</dbReference>
<dbReference type="OrthoDB" id="9788659at2"/>
<dbReference type="EMBL" id="AEQN01000028">
    <property type="protein sequence ID" value="EFV00766.1"/>
    <property type="molecule type" value="Genomic_DNA"/>
</dbReference>
<protein>
    <recommendedName>
        <fullName evidence="1">non-specific serine/threonine protein kinase</fullName>
        <ecNumber evidence="1">2.7.11.1</ecNumber>
    </recommendedName>
</protein>
<evidence type="ECO:0000256" key="1">
    <source>
        <dbReference type="ARBA" id="ARBA00012513"/>
    </source>
</evidence>
<dbReference type="EC" id="2.7.11.1" evidence="1"/>
<comment type="caution">
    <text evidence="8">The sequence shown here is derived from an EMBL/GenBank/DDBJ whole genome shotgun (WGS) entry which is preliminary data.</text>
</comment>
<keyword evidence="6" id="KW-0472">Membrane</keyword>
<dbReference type="AlphaFoldDB" id="E6MJN0"/>
<dbReference type="eggNOG" id="COG0515">
    <property type="taxonomic scope" value="Bacteria"/>
</dbReference>
<evidence type="ECO:0000256" key="2">
    <source>
        <dbReference type="ARBA" id="ARBA00022679"/>
    </source>
</evidence>
<evidence type="ECO:0000259" key="7">
    <source>
        <dbReference type="PROSITE" id="PS50011"/>
    </source>
</evidence>
<dbReference type="PANTHER" id="PTHR43289">
    <property type="entry name" value="MITOGEN-ACTIVATED PROTEIN KINASE KINASE KINASE 20-RELATED"/>
    <property type="match status" value="1"/>
</dbReference>
<keyword evidence="2" id="KW-0808">Transferase</keyword>
<evidence type="ECO:0000256" key="3">
    <source>
        <dbReference type="ARBA" id="ARBA00022741"/>
    </source>
</evidence>